<feature type="transmembrane region" description="Helical" evidence="1">
    <location>
        <begin position="71"/>
        <end position="96"/>
    </location>
</feature>
<dbReference type="GO" id="GO:0005886">
    <property type="term" value="C:plasma membrane"/>
    <property type="evidence" value="ECO:0007669"/>
    <property type="project" value="TreeGrafter"/>
</dbReference>
<gene>
    <name evidence="2" type="primary">xylP_10</name>
    <name evidence="2" type="ORF">SDC9_125322</name>
</gene>
<dbReference type="PANTHER" id="PTHR11328">
    <property type="entry name" value="MAJOR FACILITATOR SUPERFAMILY DOMAIN-CONTAINING PROTEIN"/>
    <property type="match status" value="1"/>
</dbReference>
<dbReference type="InterPro" id="IPR039672">
    <property type="entry name" value="MFS_2"/>
</dbReference>
<name>A0A645CMZ7_9ZZZZ</name>
<keyword evidence="1" id="KW-0812">Transmembrane</keyword>
<keyword evidence="1" id="KW-0472">Membrane</keyword>
<sequence>MITFLFSRELATEEKQPKRKTDGAGFLRVLKELVTNQYWVEYVVALLSITISNVVIMGSAVYYAQFILGDAYSYASLSTALYIAMFLGVIATSIFIKKIGKRNTVIIGIVIMMLGTVLSGLLPQTVGNATVTLAIRGFGVGFPSALGAAMLQDTLTYGKWKSGIDMVGMGNAASSFCMKIGGGLGTAIIGWALALGGLDATQAVQGAGVERAIMVTFIWLPLVFMAVALMCFIAYRLDQKYSGYLSDLSMGKYGPNATVPESKPAAPEE</sequence>
<feature type="transmembrane region" description="Helical" evidence="1">
    <location>
        <begin position="133"/>
        <end position="151"/>
    </location>
</feature>
<feature type="transmembrane region" description="Helical" evidence="1">
    <location>
        <begin position="103"/>
        <end position="121"/>
    </location>
</feature>
<dbReference type="GO" id="GO:0008643">
    <property type="term" value="P:carbohydrate transport"/>
    <property type="evidence" value="ECO:0007669"/>
    <property type="project" value="InterPro"/>
</dbReference>
<feature type="transmembrane region" description="Helical" evidence="1">
    <location>
        <begin position="172"/>
        <end position="193"/>
    </location>
</feature>
<proteinExistence type="predicted"/>
<dbReference type="AlphaFoldDB" id="A0A645CMZ7"/>
<accession>A0A645CMZ7</accession>
<comment type="caution">
    <text evidence="2">The sequence shown here is derived from an EMBL/GenBank/DDBJ whole genome shotgun (WGS) entry which is preliminary data.</text>
</comment>
<dbReference type="InterPro" id="IPR036259">
    <property type="entry name" value="MFS_trans_sf"/>
</dbReference>
<organism evidence="2">
    <name type="scientific">bioreactor metagenome</name>
    <dbReference type="NCBI Taxonomy" id="1076179"/>
    <lineage>
        <taxon>unclassified sequences</taxon>
        <taxon>metagenomes</taxon>
        <taxon>ecological metagenomes</taxon>
    </lineage>
</organism>
<dbReference type="GO" id="GO:0015293">
    <property type="term" value="F:symporter activity"/>
    <property type="evidence" value="ECO:0007669"/>
    <property type="project" value="InterPro"/>
</dbReference>
<evidence type="ECO:0000256" key="1">
    <source>
        <dbReference type="SAM" id="Phobius"/>
    </source>
</evidence>
<dbReference type="Gene3D" id="1.20.1250.20">
    <property type="entry name" value="MFS general substrate transporter like domains"/>
    <property type="match status" value="1"/>
</dbReference>
<dbReference type="SUPFAM" id="SSF103473">
    <property type="entry name" value="MFS general substrate transporter"/>
    <property type="match status" value="1"/>
</dbReference>
<keyword evidence="1" id="KW-1133">Transmembrane helix</keyword>
<protein>
    <submittedName>
        <fullName evidence="2">Isoprimeverose transporter</fullName>
    </submittedName>
</protein>
<feature type="transmembrane region" description="Helical" evidence="1">
    <location>
        <begin position="38"/>
        <end position="65"/>
    </location>
</feature>
<reference evidence="2" key="1">
    <citation type="submission" date="2019-08" db="EMBL/GenBank/DDBJ databases">
        <authorList>
            <person name="Kucharzyk K."/>
            <person name="Murdoch R.W."/>
            <person name="Higgins S."/>
            <person name="Loffler F."/>
        </authorList>
    </citation>
    <scope>NUCLEOTIDE SEQUENCE</scope>
</reference>
<feature type="transmembrane region" description="Helical" evidence="1">
    <location>
        <begin position="213"/>
        <end position="235"/>
    </location>
</feature>
<evidence type="ECO:0000313" key="2">
    <source>
        <dbReference type="EMBL" id="MPM78311.1"/>
    </source>
</evidence>
<dbReference type="EMBL" id="VSSQ01028558">
    <property type="protein sequence ID" value="MPM78311.1"/>
    <property type="molecule type" value="Genomic_DNA"/>
</dbReference>
<dbReference type="Pfam" id="PF13347">
    <property type="entry name" value="MFS_2"/>
    <property type="match status" value="1"/>
</dbReference>
<dbReference type="PANTHER" id="PTHR11328:SF24">
    <property type="entry name" value="MAJOR FACILITATOR SUPERFAMILY (MFS) PROFILE DOMAIN-CONTAINING PROTEIN"/>
    <property type="match status" value="1"/>
</dbReference>